<keyword evidence="3" id="KW-1185">Reference proteome</keyword>
<protein>
    <submittedName>
        <fullName evidence="2">Uncharacterized protein</fullName>
    </submittedName>
</protein>
<sequence>MRRGSGCPPHPNRSADSGSATAGQMMRSRQRGQQGKRQHTGRAGDVRKLPGLRKQDRPSGHAPLAVSNLKRSAALACTSPSPAASGSSSGSVTNLLIGIILSLDT</sequence>
<proteinExistence type="predicted"/>
<dbReference type="Proteomes" id="UP000747110">
    <property type="component" value="Unassembled WGS sequence"/>
</dbReference>
<dbReference type="EMBL" id="BNCP01000002">
    <property type="protein sequence ID" value="GIL70964.1"/>
    <property type="molecule type" value="Genomic_DNA"/>
</dbReference>
<comment type="caution">
    <text evidence="2">The sequence shown here is derived from an EMBL/GenBank/DDBJ whole genome shotgun (WGS) entry which is preliminary data.</text>
</comment>
<evidence type="ECO:0000313" key="3">
    <source>
        <dbReference type="Proteomes" id="UP000747110"/>
    </source>
</evidence>
<feature type="compositionally biased region" description="Basic residues" evidence="1">
    <location>
        <begin position="28"/>
        <end position="40"/>
    </location>
</feature>
<name>A0A8J4BY50_9CHLO</name>
<gene>
    <name evidence="2" type="ORF">Vretifemale_1621</name>
</gene>
<dbReference type="AlphaFoldDB" id="A0A8J4BY50"/>
<feature type="region of interest" description="Disordered" evidence="1">
    <location>
        <begin position="1"/>
        <end position="67"/>
    </location>
</feature>
<feature type="compositionally biased region" description="Basic and acidic residues" evidence="1">
    <location>
        <begin position="42"/>
        <end position="59"/>
    </location>
</feature>
<accession>A0A8J4BY50</accession>
<reference evidence="2" key="1">
    <citation type="journal article" date="2021" name="Proc. Natl. Acad. Sci. U.S.A.">
        <title>Three genomes in the algal genus Volvox reveal the fate of a haploid sex-determining region after a transition to homothallism.</title>
        <authorList>
            <person name="Yamamoto K."/>
            <person name="Hamaji T."/>
            <person name="Kawai-Toyooka H."/>
            <person name="Matsuzaki R."/>
            <person name="Takahashi F."/>
            <person name="Nishimura Y."/>
            <person name="Kawachi M."/>
            <person name="Noguchi H."/>
            <person name="Minakuchi Y."/>
            <person name="Umen J.G."/>
            <person name="Toyoda A."/>
            <person name="Nozaki H."/>
        </authorList>
    </citation>
    <scope>NUCLEOTIDE SEQUENCE</scope>
    <source>
        <strain evidence="2">NIES-3786</strain>
    </source>
</reference>
<organism evidence="2 3">
    <name type="scientific">Volvox reticuliferus</name>
    <dbReference type="NCBI Taxonomy" id="1737510"/>
    <lineage>
        <taxon>Eukaryota</taxon>
        <taxon>Viridiplantae</taxon>
        <taxon>Chlorophyta</taxon>
        <taxon>core chlorophytes</taxon>
        <taxon>Chlorophyceae</taxon>
        <taxon>CS clade</taxon>
        <taxon>Chlamydomonadales</taxon>
        <taxon>Volvocaceae</taxon>
        <taxon>Volvox</taxon>
    </lineage>
</organism>
<evidence type="ECO:0000313" key="2">
    <source>
        <dbReference type="EMBL" id="GIL70964.1"/>
    </source>
</evidence>
<evidence type="ECO:0000256" key="1">
    <source>
        <dbReference type="SAM" id="MobiDB-lite"/>
    </source>
</evidence>